<protein>
    <submittedName>
        <fullName evidence="2">Head protein</fullName>
    </submittedName>
</protein>
<feature type="domain" description="Bacteriophage Mu GpT" evidence="1">
    <location>
        <begin position="9"/>
        <end position="297"/>
    </location>
</feature>
<proteinExistence type="predicted"/>
<dbReference type="InterPro" id="IPR018774">
    <property type="entry name" value="Phage_Mu_GpT"/>
</dbReference>
<gene>
    <name evidence="2" type="ORF">EMQ_P209</name>
</gene>
<name>A0AB33ILL1_ACEAC</name>
<geneLocation type="plasmid" evidence="2 3">
    <name>pAACEN2</name>
</geneLocation>
<dbReference type="Proteomes" id="UP000516424">
    <property type="component" value="Plasmid pAACEN2"/>
</dbReference>
<dbReference type="AlphaFoldDB" id="A0AB33ILL1"/>
<evidence type="ECO:0000313" key="2">
    <source>
        <dbReference type="EMBL" id="BCK77765.1"/>
    </source>
</evidence>
<keyword evidence="2" id="KW-0614">Plasmid</keyword>
<dbReference type="RefSeq" id="WP_231368026.1">
    <property type="nucleotide sequence ID" value="NZ_AP023412.1"/>
</dbReference>
<organism evidence="2 3">
    <name type="scientific">Acetobacter aceti NBRC 14818</name>
    <dbReference type="NCBI Taxonomy" id="887700"/>
    <lineage>
        <taxon>Bacteria</taxon>
        <taxon>Pseudomonadati</taxon>
        <taxon>Pseudomonadota</taxon>
        <taxon>Alphaproteobacteria</taxon>
        <taxon>Acetobacterales</taxon>
        <taxon>Acetobacteraceae</taxon>
        <taxon>Acetobacter</taxon>
        <taxon>Acetobacter subgen. Acetobacter</taxon>
    </lineage>
</organism>
<keyword evidence="3" id="KW-1185">Reference proteome</keyword>
<dbReference type="EMBL" id="AP023412">
    <property type="protein sequence ID" value="BCK77765.1"/>
    <property type="molecule type" value="Genomic_DNA"/>
</dbReference>
<accession>A0AB33ILL1</accession>
<reference evidence="2 3" key="1">
    <citation type="journal article" date="2011" name="Microbiology">
        <title>Transcriptome response to different carbon sources in Acetobacter aceti.</title>
        <authorList>
            <person name="Sakurai K."/>
            <person name="Arai H."/>
            <person name="Ishii M."/>
            <person name="Igarashi Y."/>
        </authorList>
    </citation>
    <scope>NUCLEOTIDE SEQUENCE [LARGE SCALE GENOMIC DNA]</scope>
    <source>
        <strain evidence="2 3">NBRC 14818</strain>
    </source>
</reference>
<evidence type="ECO:0000259" key="1">
    <source>
        <dbReference type="Pfam" id="PF10124"/>
    </source>
</evidence>
<sequence length="336" mass="37001">MQMSTGNLSVLFTEFKNAFNQALESAQSYYKDVSMIVPSSTAISNYSFLTNFPHMREWAGSRTINHLGSKSFQIENRNWEQTVAVDRNDIEDDRYGFYAPIMRDMGIAAATHPDELIFSLLGEGFINPCLDGQPFFSKEHPQSPYNSGSTAVVSNVFGSGENAPWFLLDCSRPIRPLIFQNRRPPVFVQKTQPTDDGVFYRNQNLYGADARYNVGYGLWQLAFACTDPLTPYNYSVVRAAMMSQKSESGRPLGVRPTHLVTVPGNEGVALRLLRAENINATTNEWNGTVTPIITQYLLGASNATDTWGDVADFLSTGGSWKAGAGTTADGNPPSGT</sequence>
<dbReference type="Pfam" id="PF10124">
    <property type="entry name" value="Mu-like_gpT"/>
    <property type="match status" value="1"/>
</dbReference>
<evidence type="ECO:0000313" key="3">
    <source>
        <dbReference type="Proteomes" id="UP000516424"/>
    </source>
</evidence>